<dbReference type="SUPFAM" id="SSF53474">
    <property type="entry name" value="alpha/beta-Hydrolases"/>
    <property type="match status" value="1"/>
</dbReference>
<evidence type="ECO:0000313" key="2">
    <source>
        <dbReference type="Proteomes" id="UP000324376"/>
    </source>
</evidence>
<dbReference type="InterPro" id="IPR000801">
    <property type="entry name" value="Esterase-like"/>
</dbReference>
<dbReference type="InterPro" id="IPR029058">
    <property type="entry name" value="AB_hydrolase_fold"/>
</dbReference>
<dbReference type="InterPro" id="IPR050583">
    <property type="entry name" value="Mycobacterial_A85_antigen"/>
</dbReference>
<dbReference type="InterPro" id="IPR011990">
    <property type="entry name" value="TPR-like_helical_dom_sf"/>
</dbReference>
<dbReference type="RefSeq" id="WP_148783451.1">
    <property type="nucleotide sequence ID" value="NZ_VNHU01000009.1"/>
</dbReference>
<dbReference type="EMBL" id="VNHU01000009">
    <property type="protein sequence ID" value="TYP71563.1"/>
    <property type="molecule type" value="Genomic_DNA"/>
</dbReference>
<comment type="caution">
    <text evidence="1">The sequence shown here is derived from an EMBL/GenBank/DDBJ whole genome shotgun (WGS) entry which is preliminary data.</text>
</comment>
<dbReference type="Gene3D" id="3.40.50.1820">
    <property type="entry name" value="alpha/beta hydrolase"/>
    <property type="match status" value="1"/>
</dbReference>
<dbReference type="PANTHER" id="PTHR48098">
    <property type="entry name" value="ENTEROCHELIN ESTERASE-RELATED"/>
    <property type="match status" value="1"/>
</dbReference>
<dbReference type="PANTHER" id="PTHR48098:SF6">
    <property type="entry name" value="FERRI-BACILLIBACTIN ESTERASE BESA"/>
    <property type="match status" value="1"/>
</dbReference>
<accession>A0A5S5C0S8</accession>
<evidence type="ECO:0000313" key="1">
    <source>
        <dbReference type="EMBL" id="TYP71563.1"/>
    </source>
</evidence>
<name>A0A5S5C0S8_9FLAO</name>
<dbReference type="Proteomes" id="UP000324376">
    <property type="component" value="Unassembled WGS sequence"/>
</dbReference>
<keyword evidence="2" id="KW-1185">Reference proteome</keyword>
<proteinExistence type="predicted"/>
<dbReference type="Gene3D" id="1.25.40.10">
    <property type="entry name" value="Tetratricopeptide repeat domain"/>
    <property type="match status" value="1"/>
</dbReference>
<dbReference type="OrthoDB" id="9784036at2"/>
<sequence>MKKTTFIIIISLWTTLHLVAQHEGAHNILGTNHFIDSGILGEKRQVQIYLPTDYTETDNKYPVLYLLDGQQFFSHGVSLSKTFNQFNLTPEFIIVGINTSYPQRYSHFGNDMDKFIEFMDAELLPFIEENFRANSEKLLFGWQYAGSLGFNIMLKNTIAFNGYFLASPFPIQDKIEALNSTSIKNTALYFSVSPDEYDVNHGTDKLDSLLSDKKIRGLDWSYLKLINEEHHSTGYTTLYHGLRKYFKYYQEFQEDNLEKFITAGGLDYAYTYARARGLNYGFSSDLSTWSKFTIIRSAIRAKDYDHFETFTNEFVNIEFISDLKNRASDIAVFYEVNKKYNKAIEIYKMLLVEFPESEKLLKRIGNAYLALDNKNEAKKYFQLATENLKSKI</sequence>
<protein>
    <submittedName>
        <fullName evidence="1">Putative esterase</fullName>
    </submittedName>
</protein>
<gene>
    <name evidence="1" type="ORF">BD809_109145</name>
</gene>
<organism evidence="1 2">
    <name type="scientific">Aquimarina intermedia</name>
    <dbReference type="NCBI Taxonomy" id="350814"/>
    <lineage>
        <taxon>Bacteria</taxon>
        <taxon>Pseudomonadati</taxon>
        <taxon>Bacteroidota</taxon>
        <taxon>Flavobacteriia</taxon>
        <taxon>Flavobacteriales</taxon>
        <taxon>Flavobacteriaceae</taxon>
        <taxon>Aquimarina</taxon>
    </lineage>
</organism>
<reference evidence="1 2" key="1">
    <citation type="submission" date="2019-07" db="EMBL/GenBank/DDBJ databases">
        <title>Genomic Encyclopedia of Archaeal and Bacterial Type Strains, Phase II (KMG-II): from individual species to whole genera.</title>
        <authorList>
            <person name="Goeker M."/>
        </authorList>
    </citation>
    <scope>NUCLEOTIDE SEQUENCE [LARGE SCALE GENOMIC DNA]</scope>
    <source>
        <strain evidence="1 2">DSM 17527</strain>
    </source>
</reference>
<dbReference type="AlphaFoldDB" id="A0A5S5C0S8"/>
<dbReference type="SUPFAM" id="SSF48452">
    <property type="entry name" value="TPR-like"/>
    <property type="match status" value="1"/>
</dbReference>
<dbReference type="Pfam" id="PF00756">
    <property type="entry name" value="Esterase"/>
    <property type="match status" value="1"/>
</dbReference>